<keyword evidence="1" id="KW-0472">Membrane</keyword>
<feature type="transmembrane region" description="Helical" evidence="1">
    <location>
        <begin position="116"/>
        <end position="138"/>
    </location>
</feature>
<gene>
    <name evidence="2" type="ORF">CPB83DRAFT_899916</name>
</gene>
<keyword evidence="1" id="KW-1133">Transmembrane helix</keyword>
<comment type="caution">
    <text evidence="2">The sequence shown here is derived from an EMBL/GenBank/DDBJ whole genome shotgun (WGS) entry which is preliminary data.</text>
</comment>
<reference evidence="2" key="1">
    <citation type="submission" date="2020-11" db="EMBL/GenBank/DDBJ databases">
        <authorList>
            <consortium name="DOE Joint Genome Institute"/>
            <person name="Ahrendt S."/>
            <person name="Riley R."/>
            <person name="Andreopoulos W."/>
            <person name="Labutti K."/>
            <person name="Pangilinan J."/>
            <person name="Ruiz-Duenas F.J."/>
            <person name="Barrasa J.M."/>
            <person name="Sanchez-Garcia M."/>
            <person name="Camarero S."/>
            <person name="Miyauchi S."/>
            <person name="Serrano A."/>
            <person name="Linde D."/>
            <person name="Babiker R."/>
            <person name="Drula E."/>
            <person name="Ayuso-Fernandez I."/>
            <person name="Pacheco R."/>
            <person name="Padilla G."/>
            <person name="Ferreira P."/>
            <person name="Barriuso J."/>
            <person name="Kellner H."/>
            <person name="Castanera R."/>
            <person name="Alfaro M."/>
            <person name="Ramirez L."/>
            <person name="Pisabarro A.G."/>
            <person name="Kuo A."/>
            <person name="Tritt A."/>
            <person name="Lipzen A."/>
            <person name="He G."/>
            <person name="Yan M."/>
            <person name="Ng V."/>
            <person name="Cullen D."/>
            <person name="Martin F."/>
            <person name="Rosso M.-N."/>
            <person name="Henrissat B."/>
            <person name="Hibbett D."/>
            <person name="Martinez A.T."/>
            <person name="Grigoriev I.V."/>
        </authorList>
    </citation>
    <scope>NUCLEOTIDE SEQUENCE</scope>
    <source>
        <strain evidence="2">CBS 506.95</strain>
    </source>
</reference>
<evidence type="ECO:0000313" key="3">
    <source>
        <dbReference type="Proteomes" id="UP000807306"/>
    </source>
</evidence>
<evidence type="ECO:0000256" key="1">
    <source>
        <dbReference type="SAM" id="Phobius"/>
    </source>
</evidence>
<dbReference type="Proteomes" id="UP000807306">
    <property type="component" value="Unassembled WGS sequence"/>
</dbReference>
<evidence type="ECO:0008006" key="4">
    <source>
        <dbReference type="Google" id="ProtNLM"/>
    </source>
</evidence>
<organism evidence="2 3">
    <name type="scientific">Crepidotus variabilis</name>
    <dbReference type="NCBI Taxonomy" id="179855"/>
    <lineage>
        <taxon>Eukaryota</taxon>
        <taxon>Fungi</taxon>
        <taxon>Dikarya</taxon>
        <taxon>Basidiomycota</taxon>
        <taxon>Agaricomycotina</taxon>
        <taxon>Agaricomycetes</taxon>
        <taxon>Agaricomycetidae</taxon>
        <taxon>Agaricales</taxon>
        <taxon>Agaricineae</taxon>
        <taxon>Crepidotaceae</taxon>
        <taxon>Crepidotus</taxon>
    </lineage>
</organism>
<feature type="transmembrane region" description="Helical" evidence="1">
    <location>
        <begin position="158"/>
        <end position="182"/>
    </location>
</feature>
<dbReference type="AlphaFoldDB" id="A0A9P6E432"/>
<accession>A0A9P6E432</accession>
<feature type="transmembrane region" description="Helical" evidence="1">
    <location>
        <begin position="85"/>
        <end position="104"/>
    </location>
</feature>
<feature type="transmembrane region" description="Helical" evidence="1">
    <location>
        <begin position="20"/>
        <end position="42"/>
    </location>
</feature>
<feature type="transmembrane region" description="Helical" evidence="1">
    <location>
        <begin position="203"/>
        <end position="226"/>
    </location>
</feature>
<dbReference type="EMBL" id="MU157960">
    <property type="protein sequence ID" value="KAF9522120.1"/>
    <property type="molecule type" value="Genomic_DNA"/>
</dbReference>
<feature type="transmembrane region" description="Helical" evidence="1">
    <location>
        <begin position="54"/>
        <end position="73"/>
    </location>
</feature>
<protein>
    <recommendedName>
        <fullName evidence="4">Transmembrane protein</fullName>
    </recommendedName>
</protein>
<dbReference type="OrthoDB" id="3197626at2759"/>
<keyword evidence="1" id="KW-0812">Transmembrane</keyword>
<sequence>MVDWKSPEEVGRDFQIFDKFLHALFGLLIWEYLTSLDFEWEFITGKRQFRWPMILYFLGRYIQMFAITGALVGLDSTSELQCQPLYRFIFFCGFISIMISSVTLALRTIALWANNLYIIAAVVLAASGQIALVVLITISTQGTWAPQTGCEIYGGETYTTALFIYTMCFNAAVLVLTIIKLVKMSANANSTQLLGHSKLAHIIFADGLIFFIIALLADLVVVVLVVLDFNPAMNVMFQVPSSIVSTIVACRSVRRLMNFSQGTTVVTFGNTNGSSSQTKGGRVIQSEQSMIRSSPEVHVQMETFTHTEDSFVKLHQSESITERDIEKKGRGSV</sequence>
<evidence type="ECO:0000313" key="2">
    <source>
        <dbReference type="EMBL" id="KAF9522120.1"/>
    </source>
</evidence>
<name>A0A9P6E432_9AGAR</name>
<proteinExistence type="predicted"/>
<keyword evidence="3" id="KW-1185">Reference proteome</keyword>